<dbReference type="OrthoDB" id="4456725at2759"/>
<dbReference type="Proteomes" id="UP000249789">
    <property type="component" value="Unassembled WGS sequence"/>
</dbReference>
<name>A0A8G1VZJ3_9EURO</name>
<evidence type="ECO:0000313" key="1">
    <source>
        <dbReference type="EMBL" id="RAK78870.1"/>
    </source>
</evidence>
<evidence type="ECO:0000313" key="2">
    <source>
        <dbReference type="Proteomes" id="UP000249789"/>
    </source>
</evidence>
<sequence length="256" mass="29292">MSSGQTFFKMLPGPPLDSVRVRHLQSRPDYWDNEKIRAMIEKSMERPPRDADRIPQAEATAKIWTAIVLDALSVSPSVKDPKPDQEPQRLEVDICQLRSTDWESRHEGPLAVILTRARSKDAPDRHTPAVPFLQVFCVGGTEPPTLDEARALADCWVPRQSRWEIREAGGAFVLAKGHRMSIFQWRPECSDCDPDELTLFPWYGGDIDHGYRCLWHDHEEVEQLMKTLRRRIQDCPIACEHHPSKDCCVGIESDSE</sequence>
<protein>
    <submittedName>
        <fullName evidence="1">Uncharacterized protein</fullName>
    </submittedName>
</protein>
<accession>A0A8G1VZJ3</accession>
<dbReference type="GeneID" id="63866560"/>
<dbReference type="VEuPathDB" id="FungiDB:BO72DRAFT_506489"/>
<dbReference type="AlphaFoldDB" id="A0A8G1VZJ3"/>
<gene>
    <name evidence="1" type="ORF">BO72DRAFT_506489</name>
</gene>
<dbReference type="EMBL" id="KZ824635">
    <property type="protein sequence ID" value="RAK78870.1"/>
    <property type="molecule type" value="Genomic_DNA"/>
</dbReference>
<organism evidence="1 2">
    <name type="scientific">Aspergillus fijiensis CBS 313.89</name>
    <dbReference type="NCBI Taxonomy" id="1448319"/>
    <lineage>
        <taxon>Eukaryota</taxon>
        <taxon>Fungi</taxon>
        <taxon>Dikarya</taxon>
        <taxon>Ascomycota</taxon>
        <taxon>Pezizomycotina</taxon>
        <taxon>Eurotiomycetes</taxon>
        <taxon>Eurotiomycetidae</taxon>
        <taxon>Eurotiales</taxon>
        <taxon>Aspergillaceae</taxon>
        <taxon>Aspergillus</taxon>
    </lineage>
</organism>
<keyword evidence="2" id="KW-1185">Reference proteome</keyword>
<dbReference type="RefSeq" id="XP_040802880.1">
    <property type="nucleotide sequence ID" value="XM_040949227.1"/>
</dbReference>
<reference evidence="1 2" key="1">
    <citation type="submission" date="2018-02" db="EMBL/GenBank/DDBJ databases">
        <title>The genomes of Aspergillus section Nigri reveals drivers in fungal speciation.</title>
        <authorList>
            <consortium name="DOE Joint Genome Institute"/>
            <person name="Vesth T.C."/>
            <person name="Nybo J."/>
            <person name="Theobald S."/>
            <person name="Brandl J."/>
            <person name="Frisvad J.C."/>
            <person name="Nielsen K.F."/>
            <person name="Lyhne E.K."/>
            <person name="Kogle M.E."/>
            <person name="Kuo A."/>
            <person name="Riley R."/>
            <person name="Clum A."/>
            <person name="Nolan M."/>
            <person name="Lipzen A."/>
            <person name="Salamov A."/>
            <person name="Henrissat B."/>
            <person name="Wiebenga A."/>
            <person name="De vries R.P."/>
            <person name="Grigoriev I.V."/>
            <person name="Mortensen U.H."/>
            <person name="Andersen M.R."/>
            <person name="Baker S.E."/>
        </authorList>
    </citation>
    <scope>NUCLEOTIDE SEQUENCE [LARGE SCALE GENOMIC DNA]</scope>
    <source>
        <strain evidence="1 2">CBS 313.89</strain>
    </source>
</reference>
<proteinExistence type="predicted"/>